<dbReference type="InterPro" id="IPR001343">
    <property type="entry name" value="Hemolysn_Ca-bd"/>
</dbReference>
<comment type="subcellular location">
    <subcellularLocation>
        <location evidence="1">Secreted</location>
    </subcellularLocation>
</comment>
<dbReference type="InterPro" id="IPR011049">
    <property type="entry name" value="Serralysin-like_metalloprot_C"/>
</dbReference>
<dbReference type="SUPFAM" id="SSF51120">
    <property type="entry name" value="beta-Roll"/>
    <property type="match status" value="3"/>
</dbReference>
<accession>A0A418WTI2</accession>
<proteinExistence type="predicted"/>
<dbReference type="PANTHER" id="PTHR38340:SF1">
    <property type="entry name" value="S-LAYER PROTEIN"/>
    <property type="match status" value="1"/>
</dbReference>
<dbReference type="SUPFAM" id="SSF63829">
    <property type="entry name" value="Calcium-dependent phosphotriesterase"/>
    <property type="match status" value="1"/>
</dbReference>
<reference evidence="4 5" key="1">
    <citation type="submission" date="2018-09" db="EMBL/GenBank/DDBJ databases">
        <authorList>
            <person name="Zhu H."/>
        </authorList>
    </citation>
    <scope>NUCLEOTIDE SEQUENCE [LARGE SCALE GENOMIC DNA]</scope>
    <source>
        <strain evidence="4 5">K1W22B-8</strain>
    </source>
</reference>
<dbReference type="InterPro" id="IPR018511">
    <property type="entry name" value="Hemolysin-typ_Ca-bd_CS"/>
</dbReference>
<sequence>MTTIGLTDNNQLVRFDESSPSAATVTAITGVTGRLLGIDFRPVDGLLYGISSTNRVYEIDINTGQATLTSTLSVAFGNQPGGTDFNPVPDRLRLIGEDGRNYRVNVDSGVVSVDGSLAYDENEANFGDAPGVTAAAYTNSVAGATTTDLYNFDSANNAFVLQDPPNSGILFNLGPADVDITGYDIVTRDGGGEDSYGVAGSTLYQVDSNTGELTLIGTVGGANPIELLDLSVVTLRAAQVFTLNDNSNIRTSAGGAETVKGLGGNDTLTGSDAIDILFGGLGNDTLTGLGGNDRLLGQDGNDTLAGGLGDDRIDGGAGIDTASYATAAGTLLIDLAINGLAQATGQGNDILLGVENLIGSAFNDVLRGANGAANSLTGGTGNDTLEGRSGDDTLAGGVGNDTALGGLGNDTLTGGDGDDTLNGGIGADTMKGGLGNDTYSVDNAGDVVSEALGDGVDTVISMVDGYTLTSRVEVLILDGSGDLSGNGNSLANTIIGNRGSNFLTGGCGADTIDGGIGNDDIFGGSGHDIITGGKGADGLYGELGFDVFVFAVHSGVDTLYDFHDGQDKLDVSGYGFTSLADLAVTGSIAQVGADTVVTFMGTDSVTLLDTLATDLTATNFIFA</sequence>
<name>A0A418WTI2_9PROT</name>
<dbReference type="GO" id="GO:0005509">
    <property type="term" value="F:calcium ion binding"/>
    <property type="evidence" value="ECO:0007669"/>
    <property type="project" value="InterPro"/>
</dbReference>
<comment type="caution">
    <text evidence="4">The sequence shown here is derived from an EMBL/GenBank/DDBJ whole genome shotgun (WGS) entry which is preliminary data.</text>
</comment>
<dbReference type="RefSeq" id="WP_119775639.1">
    <property type="nucleotide sequence ID" value="NZ_QYUK01000008.1"/>
</dbReference>
<dbReference type="AlphaFoldDB" id="A0A418WTI2"/>
<dbReference type="EMBL" id="QYUK01000008">
    <property type="protein sequence ID" value="RJF94507.1"/>
    <property type="molecule type" value="Genomic_DNA"/>
</dbReference>
<dbReference type="Gene3D" id="2.150.10.10">
    <property type="entry name" value="Serralysin-like metalloprotease, C-terminal"/>
    <property type="match status" value="4"/>
</dbReference>
<dbReference type="PROSITE" id="PS00330">
    <property type="entry name" value="HEMOLYSIN_CALCIUM"/>
    <property type="match status" value="5"/>
</dbReference>
<evidence type="ECO:0000313" key="5">
    <source>
        <dbReference type="Proteomes" id="UP000284605"/>
    </source>
</evidence>
<dbReference type="PANTHER" id="PTHR38340">
    <property type="entry name" value="S-LAYER PROTEIN"/>
    <property type="match status" value="1"/>
</dbReference>
<protein>
    <submittedName>
        <fullName evidence="4">DUF4394 domain-containing protein</fullName>
    </submittedName>
</protein>
<dbReference type="InterPro" id="IPR050557">
    <property type="entry name" value="RTX_toxin/Mannuronan_C5-epim"/>
</dbReference>
<dbReference type="PRINTS" id="PR00313">
    <property type="entry name" value="CABNDNGRPT"/>
</dbReference>
<dbReference type="Pfam" id="PF14339">
    <property type="entry name" value="DUF4394"/>
    <property type="match status" value="1"/>
</dbReference>
<dbReference type="Pfam" id="PF00353">
    <property type="entry name" value="HemolysinCabind"/>
    <property type="match status" value="5"/>
</dbReference>
<feature type="domain" description="DUF4394" evidence="3">
    <location>
        <begin position="11"/>
        <end position="225"/>
    </location>
</feature>
<evidence type="ECO:0000256" key="1">
    <source>
        <dbReference type="ARBA" id="ARBA00004613"/>
    </source>
</evidence>
<keyword evidence="5" id="KW-1185">Reference proteome</keyword>
<gene>
    <name evidence="4" type="ORF">D3874_01335</name>
</gene>
<dbReference type="OrthoDB" id="531718at2"/>
<evidence type="ECO:0000259" key="3">
    <source>
        <dbReference type="Pfam" id="PF14339"/>
    </source>
</evidence>
<keyword evidence="2" id="KW-0964">Secreted</keyword>
<evidence type="ECO:0000313" key="4">
    <source>
        <dbReference type="EMBL" id="RJF94507.1"/>
    </source>
</evidence>
<evidence type="ECO:0000256" key="2">
    <source>
        <dbReference type="ARBA" id="ARBA00022525"/>
    </source>
</evidence>
<dbReference type="Proteomes" id="UP000284605">
    <property type="component" value="Unassembled WGS sequence"/>
</dbReference>
<dbReference type="GO" id="GO:0005576">
    <property type="term" value="C:extracellular region"/>
    <property type="evidence" value="ECO:0007669"/>
    <property type="project" value="UniProtKB-SubCell"/>
</dbReference>
<dbReference type="InterPro" id="IPR025507">
    <property type="entry name" value="DUF4394"/>
</dbReference>
<organism evidence="4 5">
    <name type="scientific">Oleomonas cavernae</name>
    <dbReference type="NCBI Taxonomy" id="2320859"/>
    <lineage>
        <taxon>Bacteria</taxon>
        <taxon>Pseudomonadati</taxon>
        <taxon>Pseudomonadota</taxon>
        <taxon>Alphaproteobacteria</taxon>
        <taxon>Acetobacterales</taxon>
        <taxon>Acetobacteraceae</taxon>
        <taxon>Oleomonas</taxon>
    </lineage>
</organism>